<sequence length="57" mass="6482">MQDLIATLVTAPSNFQALPNVPRRSYELCDDLDLQADNAVEFLVHHAPVLRRSHRNL</sequence>
<reference evidence="1" key="1">
    <citation type="submission" date="2022-06" db="EMBL/GenBank/DDBJ databases">
        <title>Complete genome sequences of two strains of the flax pathogen Septoria linicola.</title>
        <authorList>
            <person name="Lapalu N."/>
            <person name="Simon A."/>
            <person name="Demenou B."/>
            <person name="Paumier D."/>
            <person name="Guillot M.-P."/>
            <person name="Gout L."/>
            <person name="Valade R."/>
        </authorList>
    </citation>
    <scope>NUCLEOTIDE SEQUENCE</scope>
    <source>
        <strain evidence="1">SE15195</strain>
    </source>
</reference>
<dbReference type="Proteomes" id="UP001056384">
    <property type="component" value="Chromosome 7"/>
</dbReference>
<evidence type="ECO:0000313" key="1">
    <source>
        <dbReference type="EMBL" id="USW55716.1"/>
    </source>
</evidence>
<organism evidence="1 2">
    <name type="scientific">Septoria linicola</name>
    <dbReference type="NCBI Taxonomy" id="215465"/>
    <lineage>
        <taxon>Eukaryota</taxon>
        <taxon>Fungi</taxon>
        <taxon>Dikarya</taxon>
        <taxon>Ascomycota</taxon>
        <taxon>Pezizomycotina</taxon>
        <taxon>Dothideomycetes</taxon>
        <taxon>Dothideomycetidae</taxon>
        <taxon>Mycosphaerellales</taxon>
        <taxon>Mycosphaerellaceae</taxon>
        <taxon>Septoria</taxon>
    </lineage>
</organism>
<dbReference type="AlphaFoldDB" id="A0A9Q9B1V9"/>
<protein>
    <submittedName>
        <fullName evidence="1">Uncharacterized protein</fullName>
    </submittedName>
</protein>
<accession>A0A9Q9B1V9</accession>
<proteinExistence type="predicted"/>
<evidence type="ECO:0000313" key="2">
    <source>
        <dbReference type="Proteomes" id="UP001056384"/>
    </source>
</evidence>
<name>A0A9Q9B1V9_9PEZI</name>
<gene>
    <name evidence="1" type="ORF">Slin15195_G090350</name>
</gene>
<dbReference type="EMBL" id="CP099424">
    <property type="protein sequence ID" value="USW55716.1"/>
    <property type="molecule type" value="Genomic_DNA"/>
</dbReference>
<keyword evidence="2" id="KW-1185">Reference proteome</keyword>